<dbReference type="PRINTS" id="PR01069">
    <property type="entry name" value="ACCCTRFRASEA"/>
</dbReference>
<evidence type="ECO:0000256" key="2">
    <source>
        <dbReference type="ARBA" id="ARBA00011883"/>
    </source>
</evidence>
<dbReference type="UniPathway" id="UPA00655">
    <property type="reaction ID" value="UER00711"/>
</dbReference>
<dbReference type="Pfam" id="PF03255">
    <property type="entry name" value="ACCA"/>
    <property type="match status" value="1"/>
</dbReference>
<dbReference type="GO" id="GO:0009317">
    <property type="term" value="C:acetyl-CoA carboxylase complex"/>
    <property type="evidence" value="ECO:0007669"/>
    <property type="project" value="InterPro"/>
</dbReference>
<dbReference type="GO" id="GO:2001295">
    <property type="term" value="P:malonyl-CoA biosynthetic process"/>
    <property type="evidence" value="ECO:0007669"/>
    <property type="project" value="UniProtKB-UniPathway"/>
</dbReference>
<dbReference type="SUPFAM" id="SSF52096">
    <property type="entry name" value="ClpP/crotonase"/>
    <property type="match status" value="1"/>
</dbReference>
<evidence type="ECO:0000256" key="6">
    <source>
        <dbReference type="ARBA" id="ARBA00022832"/>
    </source>
</evidence>
<dbReference type="RefSeq" id="WP_067976357.1">
    <property type="nucleotide sequence ID" value="NZ_CAJHKM010000003.1"/>
</dbReference>
<dbReference type="InterPro" id="IPR001095">
    <property type="entry name" value="Acetyl_CoA_COase_a_su"/>
</dbReference>
<keyword evidence="9" id="KW-0275">Fatty acid biosynthesis</keyword>
<keyword evidence="7" id="KW-0067">ATP-binding</keyword>
<evidence type="ECO:0000256" key="10">
    <source>
        <dbReference type="ARBA" id="ARBA00049152"/>
    </source>
</evidence>
<feature type="domain" description="CoA carboxyltransferase C-terminal" evidence="11">
    <location>
        <begin position="1"/>
        <end position="250"/>
    </location>
</feature>
<dbReference type="AlphaFoldDB" id="A0A0X8FCL3"/>
<evidence type="ECO:0000256" key="1">
    <source>
        <dbReference type="ARBA" id="ARBA00004956"/>
    </source>
</evidence>
<organism evidence="12 13">
    <name type="scientific">Aerococcus sanguinicola</name>
    <dbReference type="NCBI Taxonomy" id="119206"/>
    <lineage>
        <taxon>Bacteria</taxon>
        <taxon>Bacillati</taxon>
        <taxon>Bacillota</taxon>
        <taxon>Bacilli</taxon>
        <taxon>Lactobacillales</taxon>
        <taxon>Aerococcaceae</taxon>
        <taxon>Aerococcus</taxon>
    </lineage>
</organism>
<evidence type="ECO:0000256" key="8">
    <source>
        <dbReference type="ARBA" id="ARBA00023098"/>
    </source>
</evidence>
<evidence type="ECO:0000313" key="13">
    <source>
        <dbReference type="Proteomes" id="UP000069912"/>
    </source>
</evidence>
<protein>
    <recommendedName>
        <fullName evidence="2">acetyl-CoA carboxytransferase</fullName>
        <ecNumber evidence="2">2.1.3.15</ecNumber>
    </recommendedName>
</protein>
<dbReference type="PANTHER" id="PTHR42853:SF3">
    <property type="entry name" value="ACETYL-COENZYME A CARBOXYLASE CARBOXYL TRANSFERASE SUBUNIT ALPHA, CHLOROPLASTIC"/>
    <property type="match status" value="1"/>
</dbReference>
<sequence>MLESHSKKRPSLHPSEVVKAARDTQRLTTSELANYICDDFYELHGDRAYGDDAAIYGGVGRLDGRPVTIIGTEKGHTTKENVERNFGSPHAEGYRKAIRLVEQADKFKRPVISFINTSGAFCDMEAEDRGVGEAIARSMQALGRLSAPNISVLIGEGGSGGALALAVTNRVWILEDAMYSILSPEGFATILWKDVNRANEAAELMKFTAKDLYELGVVDEIIPVRQRGEAITKEHLADNIKTMLIKELEDWDGKSAEAIRLAREARFRQF</sequence>
<comment type="catalytic activity">
    <reaction evidence="10">
        <text>N(6)-carboxybiotinyl-L-lysyl-[protein] + acetyl-CoA = N(6)-biotinyl-L-lysyl-[protein] + malonyl-CoA</text>
        <dbReference type="Rhea" id="RHEA:54728"/>
        <dbReference type="Rhea" id="RHEA-COMP:10505"/>
        <dbReference type="Rhea" id="RHEA-COMP:10506"/>
        <dbReference type="ChEBI" id="CHEBI:57288"/>
        <dbReference type="ChEBI" id="CHEBI:57384"/>
        <dbReference type="ChEBI" id="CHEBI:83144"/>
        <dbReference type="ChEBI" id="CHEBI:83145"/>
        <dbReference type="EC" id="2.1.3.15"/>
    </reaction>
</comment>
<gene>
    <name evidence="12" type="ORF">AWM72_08875</name>
</gene>
<evidence type="ECO:0000256" key="5">
    <source>
        <dbReference type="ARBA" id="ARBA00022741"/>
    </source>
</evidence>
<dbReference type="GO" id="GO:0005524">
    <property type="term" value="F:ATP binding"/>
    <property type="evidence" value="ECO:0007669"/>
    <property type="project" value="UniProtKB-KW"/>
</dbReference>
<keyword evidence="8" id="KW-0443">Lipid metabolism</keyword>
<evidence type="ECO:0000256" key="3">
    <source>
        <dbReference type="ARBA" id="ARBA00022516"/>
    </source>
</evidence>
<reference evidence="12 13" key="1">
    <citation type="journal article" date="2016" name="Genome Announc.">
        <title>Complete Genome Sequences of Aerococcus christensenii CCUG 28831T, Aerococcus sanguinicola CCUG 43001T, Aerococcus urinae CCUG 36881T, Aerococcus urinaeequi CCUG 28094T, Aerococcus urinaehominis CCUG 42038 BT, and Aerococcus viridans CCUG 4311T.</title>
        <authorList>
            <person name="Carkaci D."/>
            <person name="Dargis R."/>
            <person name="Nielsen X.C."/>
            <person name="Skovgaard O."/>
            <person name="Fuursted K."/>
            <person name="Christensen J.J."/>
        </authorList>
    </citation>
    <scope>NUCLEOTIDE SEQUENCE [LARGE SCALE GENOMIC DNA]</scope>
    <source>
        <strain evidence="12 13">CCUG43001</strain>
    </source>
</reference>
<dbReference type="InterPro" id="IPR011763">
    <property type="entry name" value="COA_CT_C"/>
</dbReference>
<dbReference type="GO" id="GO:0003989">
    <property type="term" value="F:acetyl-CoA carboxylase activity"/>
    <property type="evidence" value="ECO:0007669"/>
    <property type="project" value="InterPro"/>
</dbReference>
<evidence type="ECO:0000256" key="4">
    <source>
        <dbReference type="ARBA" id="ARBA00022679"/>
    </source>
</evidence>
<evidence type="ECO:0000259" key="11">
    <source>
        <dbReference type="PROSITE" id="PS50989"/>
    </source>
</evidence>
<dbReference type="PROSITE" id="PS50989">
    <property type="entry name" value="COA_CT_CTER"/>
    <property type="match status" value="1"/>
</dbReference>
<dbReference type="GO" id="GO:0016743">
    <property type="term" value="F:carboxyl- or carbamoyltransferase activity"/>
    <property type="evidence" value="ECO:0007669"/>
    <property type="project" value="InterPro"/>
</dbReference>
<proteinExistence type="predicted"/>
<dbReference type="EMBL" id="CP014160">
    <property type="protein sequence ID" value="AMB94863.1"/>
    <property type="molecule type" value="Genomic_DNA"/>
</dbReference>
<dbReference type="InterPro" id="IPR029045">
    <property type="entry name" value="ClpP/crotonase-like_dom_sf"/>
</dbReference>
<dbReference type="PANTHER" id="PTHR42853">
    <property type="entry name" value="ACETYL-COENZYME A CARBOXYLASE CARBOXYL TRANSFERASE SUBUNIT ALPHA"/>
    <property type="match status" value="1"/>
</dbReference>
<keyword evidence="3" id="KW-0444">Lipid biosynthesis</keyword>
<keyword evidence="5" id="KW-0547">Nucleotide-binding</keyword>
<dbReference type="NCBIfam" id="NF041504">
    <property type="entry name" value="AccA_sub"/>
    <property type="match status" value="1"/>
</dbReference>
<keyword evidence="4 12" id="KW-0808">Transferase</keyword>
<dbReference type="Gene3D" id="3.90.226.10">
    <property type="entry name" value="2-enoyl-CoA Hydratase, Chain A, domain 1"/>
    <property type="match status" value="1"/>
</dbReference>
<dbReference type="KEGG" id="asan:AWM72_08875"/>
<evidence type="ECO:0000256" key="7">
    <source>
        <dbReference type="ARBA" id="ARBA00022840"/>
    </source>
</evidence>
<dbReference type="GO" id="GO:0006633">
    <property type="term" value="P:fatty acid biosynthetic process"/>
    <property type="evidence" value="ECO:0007669"/>
    <property type="project" value="UniProtKB-KW"/>
</dbReference>
<dbReference type="GeneID" id="92904182"/>
<evidence type="ECO:0000313" key="12">
    <source>
        <dbReference type="EMBL" id="AMB94863.1"/>
    </source>
</evidence>
<evidence type="ECO:0000256" key="9">
    <source>
        <dbReference type="ARBA" id="ARBA00023160"/>
    </source>
</evidence>
<accession>A0A0X8FCL3</accession>
<name>A0A0X8FCL3_9LACT</name>
<dbReference type="EC" id="2.1.3.15" evidence="2"/>
<comment type="pathway">
    <text evidence="1">Lipid metabolism; malonyl-CoA biosynthesis; malonyl-CoA from acetyl-CoA: step 1/1.</text>
</comment>
<keyword evidence="6" id="KW-0276">Fatty acid metabolism</keyword>
<keyword evidence="13" id="KW-1185">Reference proteome</keyword>
<dbReference type="Proteomes" id="UP000069912">
    <property type="component" value="Chromosome"/>
</dbReference>
<reference evidence="13" key="2">
    <citation type="submission" date="2016-01" db="EMBL/GenBank/DDBJ databases">
        <title>Six Aerococcus type strain genome sequencing and assembly using PacBio and Illumina Hiseq.</title>
        <authorList>
            <person name="Carkaci D."/>
            <person name="Dargis R."/>
            <person name="Nielsen X.C."/>
            <person name="Skovgaard O."/>
            <person name="Fuursted K."/>
            <person name="Christensen J.J."/>
        </authorList>
    </citation>
    <scope>NUCLEOTIDE SEQUENCE [LARGE SCALE GENOMIC DNA]</scope>
    <source>
        <strain evidence="13">CCUG43001</strain>
    </source>
</reference>